<keyword evidence="2" id="KW-1185">Reference proteome</keyword>
<accession>A0ABQ0GTS6</accession>
<dbReference type="EMBL" id="BAAFSV010000006">
    <property type="protein sequence ID" value="GAB1321117.1"/>
    <property type="molecule type" value="Genomic_DNA"/>
</dbReference>
<evidence type="ECO:0000313" key="1">
    <source>
        <dbReference type="EMBL" id="GAB1321117.1"/>
    </source>
</evidence>
<comment type="caution">
    <text evidence="1">The sequence shown here is derived from an EMBL/GenBank/DDBJ whole genome shotgun (WGS) entry which is preliminary data.</text>
</comment>
<dbReference type="Proteomes" id="UP001628179">
    <property type="component" value="Unassembled WGS sequence"/>
</dbReference>
<proteinExistence type="predicted"/>
<dbReference type="RefSeq" id="XP_070922847.1">
    <property type="nucleotide sequence ID" value="XM_071066746.1"/>
</dbReference>
<name>A0ABQ0GTS6_9PEZI</name>
<dbReference type="GeneID" id="98182069"/>
<evidence type="ECO:0000313" key="2">
    <source>
        <dbReference type="Proteomes" id="UP001628179"/>
    </source>
</evidence>
<reference evidence="1 2" key="1">
    <citation type="submission" date="2024-09" db="EMBL/GenBank/DDBJ databases">
        <title>Itraconazole resistance in Madurella fahalii resulting from another homologue of gene encoding cytochrome P450 14-alpha sterol demethylase (CYP51).</title>
        <authorList>
            <person name="Yoshioka I."/>
            <person name="Fahal A.H."/>
            <person name="Kaneko S."/>
            <person name="Yaguchi T."/>
        </authorList>
    </citation>
    <scope>NUCLEOTIDE SEQUENCE [LARGE SCALE GENOMIC DNA]</scope>
    <source>
        <strain evidence="1 2">IFM 68171</strain>
    </source>
</reference>
<sequence length="164" mass="17677">MGQELGGETDHLFLPVRLGFLLKYPPDGESVDTNFSLETDKSSAGGDDNRNEAAFQFVVLASPEVLQVSVDKRDGSYWNVFGCDDAVTEGEHTVSIVCTDFSENSNCYKIGLGYGVPGAILQMPPGCGPGKYAVAKSMEPVQGVDHVKLLPRYLAHLALRKPVV</sequence>
<protein>
    <submittedName>
        <fullName evidence="1">Uncharacterized protein</fullName>
    </submittedName>
</protein>
<gene>
    <name evidence="1" type="ORF">MFIFM68171_11327</name>
</gene>
<organism evidence="1 2">
    <name type="scientific">Madurella fahalii</name>
    <dbReference type="NCBI Taxonomy" id="1157608"/>
    <lineage>
        <taxon>Eukaryota</taxon>
        <taxon>Fungi</taxon>
        <taxon>Dikarya</taxon>
        <taxon>Ascomycota</taxon>
        <taxon>Pezizomycotina</taxon>
        <taxon>Sordariomycetes</taxon>
        <taxon>Sordariomycetidae</taxon>
        <taxon>Sordariales</taxon>
        <taxon>Sordariales incertae sedis</taxon>
        <taxon>Madurella</taxon>
    </lineage>
</organism>